<dbReference type="SMART" id="SM01092">
    <property type="entry name" value="CO_deh_flav_C"/>
    <property type="match status" value="1"/>
</dbReference>
<dbReference type="InterPro" id="IPR050031">
    <property type="entry name" value="XdhB_XDHase"/>
</dbReference>
<organism evidence="14 15">
    <name type="scientific">Klebsiella indica</name>
    <dbReference type="NCBI Taxonomy" id="2582917"/>
    <lineage>
        <taxon>Bacteria</taxon>
        <taxon>Pseudomonadati</taxon>
        <taxon>Pseudomonadota</taxon>
        <taxon>Gammaproteobacteria</taxon>
        <taxon>Enterobacterales</taxon>
        <taxon>Enterobacteriaceae</taxon>
        <taxon>Klebsiella/Raoultella group</taxon>
        <taxon>Klebsiella</taxon>
    </lineage>
</organism>
<reference evidence="14 15" key="1">
    <citation type="submission" date="2019-05" db="EMBL/GenBank/DDBJ databases">
        <title>Genome sequence of Klebsiella sp strain TOUT106.</title>
        <authorList>
            <person name="Rahi P."/>
            <person name="Chaudhari D."/>
        </authorList>
    </citation>
    <scope>NUCLEOTIDE SEQUENCE [LARGE SCALE GENOMIC DNA]</scope>
    <source>
        <strain evidence="14 15">TOUT106</strain>
    </source>
</reference>
<comment type="catalytic activity">
    <reaction evidence="7">
        <text>xanthine + NAD(+) + H2O = urate + NADH + H(+)</text>
        <dbReference type="Rhea" id="RHEA:16669"/>
        <dbReference type="ChEBI" id="CHEBI:15377"/>
        <dbReference type="ChEBI" id="CHEBI:15378"/>
        <dbReference type="ChEBI" id="CHEBI:17712"/>
        <dbReference type="ChEBI" id="CHEBI:17775"/>
        <dbReference type="ChEBI" id="CHEBI:57540"/>
        <dbReference type="ChEBI" id="CHEBI:57945"/>
        <dbReference type="EC" id="1.17.1.4"/>
    </reaction>
</comment>
<comment type="caution">
    <text evidence="14">The sequence shown here is derived from an EMBL/GenBank/DDBJ whole genome shotgun (WGS) entry which is preliminary data.</text>
</comment>
<sequence length="292" mass="31280">MFDIATYHRATDIDGAITLLTNNPQAKLLAGGTDVLIQLHHHNARYRHIVDINGLAELRGITLADHGGIRIGSATTFCELINTPLIQHHLPALSAAAASIAGPQIRNVATYGGNICNGATSADSATPTLIYEATLEIHSPDGVRFMPINGFHTGPGKVSLAHNELVVAFHFPAQPATDTGSAHYKYAMRDAMDISTIGCAARCTLEDGHIRELRLAFGVAAPTPIRCPHAEQSVQNAPLTQQTLETVSEAVLHDVAPRSSWRASKAFRLHLIQTMTQKVVSEAAIKAGGEWQ</sequence>
<dbReference type="Gene3D" id="3.30.390.50">
    <property type="entry name" value="CO dehydrogenase flavoprotein, C-terminal domain"/>
    <property type="match status" value="1"/>
</dbReference>
<evidence type="ECO:0000256" key="3">
    <source>
        <dbReference type="ARBA" id="ARBA00022631"/>
    </source>
</evidence>
<dbReference type="RefSeq" id="WP_138360752.1">
    <property type="nucleotide sequence ID" value="NZ_JBCIVH010000005.1"/>
</dbReference>
<dbReference type="AlphaFoldDB" id="A0A5R9LI41"/>
<dbReference type="NCBIfam" id="NF007427">
    <property type="entry name" value="PRK09971.1"/>
    <property type="match status" value="1"/>
</dbReference>
<dbReference type="PROSITE" id="PS51387">
    <property type="entry name" value="FAD_PCMH"/>
    <property type="match status" value="1"/>
</dbReference>
<dbReference type="InterPro" id="IPR002346">
    <property type="entry name" value="Mopterin_DH_FAD-bd"/>
</dbReference>
<keyword evidence="5" id="KW-0274">FAD</keyword>
<dbReference type="InterPro" id="IPR036318">
    <property type="entry name" value="FAD-bd_PCMH-like_sf"/>
</dbReference>
<evidence type="ECO:0000256" key="5">
    <source>
        <dbReference type="ARBA" id="ARBA00022827"/>
    </source>
</evidence>
<evidence type="ECO:0000256" key="8">
    <source>
        <dbReference type="ARBA" id="ARBA00049517"/>
    </source>
</evidence>
<dbReference type="FunFam" id="3.30.390.50:FF:000004">
    <property type="entry name" value="Xanthine dehydrogenase, FAD binding subunit"/>
    <property type="match status" value="1"/>
</dbReference>
<dbReference type="Gene3D" id="3.30.43.10">
    <property type="entry name" value="Uridine Diphospho-n-acetylenolpyruvylglucosamine Reductase, domain 2"/>
    <property type="match status" value="1"/>
</dbReference>
<dbReference type="GO" id="GO:0004854">
    <property type="term" value="F:xanthine dehydrogenase activity"/>
    <property type="evidence" value="ECO:0007669"/>
    <property type="project" value="UniProtKB-EC"/>
</dbReference>
<dbReference type="SUPFAM" id="SSF56176">
    <property type="entry name" value="FAD-binding/transporter-associated domain-like"/>
    <property type="match status" value="1"/>
</dbReference>
<comment type="pathway">
    <text evidence="10">Purine metabolism; hypoxanthine degradation; urate from hypoxanthine: step 2/2.</text>
</comment>
<keyword evidence="6" id="KW-0560">Oxidoreductase</keyword>
<keyword evidence="4" id="KW-0660">Purine salvage</keyword>
<evidence type="ECO:0000256" key="6">
    <source>
        <dbReference type="ARBA" id="ARBA00023002"/>
    </source>
</evidence>
<dbReference type="GO" id="GO:0002197">
    <property type="term" value="C:xanthine dehydrogenase complex"/>
    <property type="evidence" value="ECO:0007669"/>
    <property type="project" value="InterPro"/>
</dbReference>
<dbReference type="GO" id="GO:0071949">
    <property type="term" value="F:FAD binding"/>
    <property type="evidence" value="ECO:0007669"/>
    <property type="project" value="InterPro"/>
</dbReference>
<dbReference type="PANTHER" id="PTHR42659">
    <property type="entry name" value="XANTHINE DEHYDROGENASE SUBUNIT C-RELATED"/>
    <property type="match status" value="1"/>
</dbReference>
<evidence type="ECO:0000259" key="13">
    <source>
        <dbReference type="PROSITE" id="PS51387"/>
    </source>
</evidence>
<feature type="domain" description="FAD-binding PCMH-type" evidence="13">
    <location>
        <begin position="1"/>
        <end position="176"/>
    </location>
</feature>
<protein>
    <recommendedName>
        <fullName evidence="1">xanthine dehydrogenase</fullName>
        <ecNumber evidence="1">1.17.1.4</ecNumber>
    </recommendedName>
</protein>
<evidence type="ECO:0000256" key="2">
    <source>
        <dbReference type="ARBA" id="ARBA00022630"/>
    </source>
</evidence>
<dbReference type="InterPro" id="IPR016167">
    <property type="entry name" value="FAD-bd_PCMH_sub1"/>
</dbReference>
<evidence type="ECO:0000256" key="1">
    <source>
        <dbReference type="ARBA" id="ARBA00013123"/>
    </source>
</evidence>
<evidence type="ECO:0000256" key="11">
    <source>
        <dbReference type="ARBA" id="ARBA00060621"/>
    </source>
</evidence>
<comment type="subunit">
    <text evidence="12">Heterotrimer of XdhA, XdhB and XdhC.</text>
</comment>
<evidence type="ECO:0000256" key="12">
    <source>
        <dbReference type="ARBA" id="ARBA00062118"/>
    </source>
</evidence>
<keyword evidence="15" id="KW-1185">Reference proteome</keyword>
<evidence type="ECO:0000256" key="4">
    <source>
        <dbReference type="ARBA" id="ARBA00022726"/>
    </source>
</evidence>
<dbReference type="NCBIfam" id="NF043083">
    <property type="entry name" value="XdhB_XDHase"/>
    <property type="match status" value="1"/>
</dbReference>
<dbReference type="InterPro" id="IPR016166">
    <property type="entry name" value="FAD-bd_PCMH"/>
</dbReference>
<evidence type="ECO:0000313" key="14">
    <source>
        <dbReference type="EMBL" id="TLV18293.1"/>
    </source>
</evidence>
<dbReference type="FunFam" id="3.30.465.10:FF:000017">
    <property type="entry name" value="Xanthine dehydrogenase, FAD binding subunit"/>
    <property type="match status" value="1"/>
</dbReference>
<proteinExistence type="predicted"/>
<dbReference type="Proteomes" id="UP000307430">
    <property type="component" value="Unassembled WGS sequence"/>
</dbReference>
<name>A0A5R9LI41_9ENTR</name>
<dbReference type="EC" id="1.17.1.4" evidence="1"/>
<accession>A0A5R9LI41</accession>
<comment type="pathway">
    <text evidence="11">Purine metabolism; hypoxanthine degradation; urate from hypoxanthine: step 1/2.</text>
</comment>
<dbReference type="EMBL" id="VCHQ01000012">
    <property type="protein sequence ID" value="TLV18293.1"/>
    <property type="molecule type" value="Genomic_DNA"/>
</dbReference>
<dbReference type="GO" id="GO:0006166">
    <property type="term" value="P:purine ribonucleoside salvage"/>
    <property type="evidence" value="ECO:0007669"/>
    <property type="project" value="UniProtKB-KW"/>
</dbReference>
<keyword evidence="2" id="KW-0285">Flavoprotein</keyword>
<dbReference type="PANTHER" id="PTHR42659:SF9">
    <property type="entry name" value="XANTHINE DEHYDROGENASE FAD-BINDING SUBUNIT XDHB-RELATED"/>
    <property type="match status" value="1"/>
</dbReference>
<dbReference type="InterPro" id="IPR005107">
    <property type="entry name" value="CO_DH_flav_C"/>
</dbReference>
<evidence type="ECO:0000313" key="15">
    <source>
        <dbReference type="Proteomes" id="UP000307430"/>
    </source>
</evidence>
<keyword evidence="3" id="KW-0659">Purine metabolism</keyword>
<dbReference type="InterPro" id="IPR036683">
    <property type="entry name" value="CO_DH_flav_C_dom_sf"/>
</dbReference>
<dbReference type="SUPFAM" id="SSF55447">
    <property type="entry name" value="CO dehydrogenase flavoprotein C-terminal domain-like"/>
    <property type="match status" value="1"/>
</dbReference>
<dbReference type="Pfam" id="PF00941">
    <property type="entry name" value="FAD_binding_5"/>
    <property type="match status" value="1"/>
</dbReference>
<dbReference type="InterPro" id="IPR051312">
    <property type="entry name" value="Diverse_Substr_Oxidored"/>
</dbReference>
<dbReference type="Pfam" id="PF03450">
    <property type="entry name" value="CO_deh_flav_C"/>
    <property type="match status" value="1"/>
</dbReference>
<evidence type="ECO:0000256" key="7">
    <source>
        <dbReference type="ARBA" id="ARBA00049017"/>
    </source>
</evidence>
<comment type="function">
    <text evidence="9">Presumed to be a dehydrogenase, but possibly an oxidase. Participates in limited purine salvage (requires aspartate) but does not support aerobic growth on purines as the sole carbon source (purine catabolism).</text>
</comment>
<comment type="catalytic activity">
    <reaction evidence="8">
        <text>hypoxanthine + NAD(+) + H2O = xanthine + NADH + H(+)</text>
        <dbReference type="Rhea" id="RHEA:24670"/>
        <dbReference type="ChEBI" id="CHEBI:15377"/>
        <dbReference type="ChEBI" id="CHEBI:15378"/>
        <dbReference type="ChEBI" id="CHEBI:17368"/>
        <dbReference type="ChEBI" id="CHEBI:17712"/>
        <dbReference type="ChEBI" id="CHEBI:57540"/>
        <dbReference type="ChEBI" id="CHEBI:57945"/>
        <dbReference type="EC" id="1.17.1.4"/>
    </reaction>
</comment>
<dbReference type="InterPro" id="IPR016169">
    <property type="entry name" value="FAD-bd_PCMH_sub2"/>
</dbReference>
<dbReference type="Gene3D" id="3.30.465.10">
    <property type="match status" value="1"/>
</dbReference>
<dbReference type="GO" id="GO:0006144">
    <property type="term" value="P:purine nucleobase metabolic process"/>
    <property type="evidence" value="ECO:0007669"/>
    <property type="project" value="UniProtKB-KW"/>
</dbReference>
<gene>
    <name evidence="14" type="primary">xdhB</name>
    <name evidence="14" type="ORF">FE839_10395</name>
</gene>
<evidence type="ECO:0000256" key="9">
    <source>
        <dbReference type="ARBA" id="ARBA00057537"/>
    </source>
</evidence>
<evidence type="ECO:0000256" key="10">
    <source>
        <dbReference type="ARBA" id="ARBA00060521"/>
    </source>
</evidence>